<feature type="signal peptide" evidence="5">
    <location>
        <begin position="1"/>
        <end position="29"/>
    </location>
</feature>
<gene>
    <name evidence="7" type="ORF">Csa_7G070510</name>
</gene>
<dbReference type="Pfam" id="PF00188">
    <property type="entry name" value="CAP"/>
    <property type="match status" value="1"/>
</dbReference>
<reference evidence="7 8" key="4">
    <citation type="journal article" date="2011" name="BMC Genomics">
        <title>RNA-Seq improves annotation of protein-coding genes in the cucumber genome.</title>
        <authorList>
            <person name="Li Z."/>
            <person name="Zhang Z."/>
            <person name="Yan P."/>
            <person name="Huang S."/>
            <person name="Fei Z."/>
            <person name="Lin K."/>
        </authorList>
    </citation>
    <scope>NUCLEOTIDE SEQUENCE [LARGE SCALE GENOMIC DNA]</scope>
    <source>
        <strain evidence="8">cv. 9930</strain>
    </source>
</reference>
<evidence type="ECO:0000313" key="8">
    <source>
        <dbReference type="Proteomes" id="UP000029981"/>
    </source>
</evidence>
<keyword evidence="3" id="KW-0611">Plant defense</keyword>
<dbReference type="PROSITE" id="PS01009">
    <property type="entry name" value="CRISP_1"/>
    <property type="match status" value="1"/>
</dbReference>
<evidence type="ECO:0000313" key="7">
    <source>
        <dbReference type="EMBL" id="KGN43835.1"/>
    </source>
</evidence>
<reference evidence="7 8" key="2">
    <citation type="journal article" date="2009" name="PLoS ONE">
        <title>An integrated genetic and cytogenetic map of the cucumber genome.</title>
        <authorList>
            <person name="Ren Y."/>
            <person name="Zhang Z."/>
            <person name="Liu J."/>
            <person name="Staub J.E."/>
            <person name="Han Y."/>
            <person name="Cheng Z."/>
            <person name="Li X."/>
            <person name="Lu J."/>
            <person name="Miao H."/>
            <person name="Kang H."/>
            <person name="Xie B."/>
            <person name="Gu X."/>
            <person name="Wang X."/>
            <person name="Du Y."/>
            <person name="Jin W."/>
            <person name="Huang S."/>
        </authorList>
    </citation>
    <scope>NUCLEOTIDE SEQUENCE [LARGE SCALE GENOMIC DNA]</scope>
    <source>
        <strain evidence="8">cv. 9930</strain>
    </source>
</reference>
<sequence>MDLFKYISLSLLLSPLSFIMLSMLPFSSAQDSIQNFVDAHNTARAEVGVGPVHWNETVADYARRYANKRIKDCNLVHSKGPYGENIAWGSRNLAGTVAVRMWVNEKQFYNYETNSCVIGKMCGHYTQVVWRNSVRIGCAKVRCRSGGTFITCNYDPRGNIRGQRPYGEVKHQLRQQKVR</sequence>
<dbReference type="SMART" id="SM00198">
    <property type="entry name" value="SCP"/>
    <property type="match status" value="1"/>
</dbReference>
<evidence type="ECO:0000259" key="6">
    <source>
        <dbReference type="SMART" id="SM00198"/>
    </source>
</evidence>
<dbReference type="PROSITE" id="PS01010">
    <property type="entry name" value="CRISP_2"/>
    <property type="match status" value="1"/>
</dbReference>
<dbReference type="InterPro" id="IPR018244">
    <property type="entry name" value="Allrgn_V5/Tpx1_CS"/>
</dbReference>
<dbReference type="CDD" id="cd05381">
    <property type="entry name" value="CAP_PR-1"/>
    <property type="match status" value="1"/>
</dbReference>
<feature type="domain" description="SCP" evidence="6">
    <location>
        <begin position="31"/>
        <end position="162"/>
    </location>
</feature>
<dbReference type="PANTHER" id="PTHR10334">
    <property type="entry name" value="CYSTEINE-RICH SECRETORY PROTEIN-RELATED"/>
    <property type="match status" value="1"/>
</dbReference>
<evidence type="ECO:0000256" key="4">
    <source>
        <dbReference type="ARBA" id="ARBA00023157"/>
    </source>
</evidence>
<keyword evidence="4" id="KW-1015">Disulfide bond</keyword>
<proteinExistence type="inferred from homology"/>
<dbReference type="OrthoDB" id="337038at2759"/>
<evidence type="ECO:0000256" key="5">
    <source>
        <dbReference type="SAM" id="SignalP"/>
    </source>
</evidence>
<comment type="similarity">
    <text evidence="1">Belongs to the CRISP family.</text>
</comment>
<dbReference type="AlphaFoldDB" id="A0A0A0K2D5"/>
<dbReference type="STRING" id="3659.A0A0A0K2D5"/>
<dbReference type="Gramene" id="KGN43835">
    <property type="protein sequence ID" value="KGN43835"/>
    <property type="gene ID" value="Csa_7G070510"/>
</dbReference>
<dbReference type="FunFam" id="3.40.33.10:FF:000006">
    <property type="entry name" value="Putative pathogenesis-related protein 1"/>
    <property type="match status" value="1"/>
</dbReference>
<feature type="chain" id="PRO_5001964726" description="SCP domain-containing protein" evidence="5">
    <location>
        <begin position="30"/>
        <end position="179"/>
    </location>
</feature>
<evidence type="ECO:0000256" key="1">
    <source>
        <dbReference type="ARBA" id="ARBA00009923"/>
    </source>
</evidence>
<reference evidence="7 8" key="3">
    <citation type="journal article" date="2010" name="BMC Genomics">
        <title>Transcriptome sequencing and comparative analysis of cucumber flowers with different sex types.</title>
        <authorList>
            <person name="Guo S."/>
            <person name="Zheng Y."/>
            <person name="Joung J.G."/>
            <person name="Liu S."/>
            <person name="Zhang Z."/>
            <person name="Crasta O.R."/>
            <person name="Sobral B.W."/>
            <person name="Xu Y."/>
            <person name="Huang S."/>
            <person name="Fei Z."/>
        </authorList>
    </citation>
    <scope>NUCLEOTIDE SEQUENCE [LARGE SCALE GENOMIC DNA]</scope>
    <source>
        <strain evidence="8">cv. 9930</strain>
    </source>
</reference>
<dbReference type="OMA" id="YASNTCI"/>
<keyword evidence="8" id="KW-1185">Reference proteome</keyword>
<organism evidence="7 8">
    <name type="scientific">Cucumis sativus</name>
    <name type="common">Cucumber</name>
    <dbReference type="NCBI Taxonomy" id="3659"/>
    <lineage>
        <taxon>Eukaryota</taxon>
        <taxon>Viridiplantae</taxon>
        <taxon>Streptophyta</taxon>
        <taxon>Embryophyta</taxon>
        <taxon>Tracheophyta</taxon>
        <taxon>Spermatophyta</taxon>
        <taxon>Magnoliopsida</taxon>
        <taxon>eudicotyledons</taxon>
        <taxon>Gunneridae</taxon>
        <taxon>Pentapetalae</taxon>
        <taxon>rosids</taxon>
        <taxon>fabids</taxon>
        <taxon>Cucurbitales</taxon>
        <taxon>Cucurbitaceae</taxon>
        <taxon>Benincaseae</taxon>
        <taxon>Cucumis</taxon>
    </lineage>
</organism>
<dbReference type="InterPro" id="IPR001283">
    <property type="entry name" value="CRISP-related"/>
</dbReference>
<reference evidence="7 8" key="1">
    <citation type="journal article" date="2009" name="Nat. Genet.">
        <title>The genome of the cucumber, Cucumis sativus L.</title>
        <authorList>
            <person name="Huang S."/>
            <person name="Li R."/>
            <person name="Zhang Z."/>
            <person name="Li L."/>
            <person name="Gu X."/>
            <person name="Fan W."/>
            <person name="Lucas W.J."/>
            <person name="Wang X."/>
            <person name="Xie B."/>
            <person name="Ni P."/>
            <person name="Ren Y."/>
            <person name="Zhu H."/>
            <person name="Li J."/>
            <person name="Lin K."/>
            <person name="Jin W."/>
            <person name="Fei Z."/>
            <person name="Li G."/>
            <person name="Staub J."/>
            <person name="Kilian A."/>
            <person name="van der Vossen E.A."/>
            <person name="Wu Y."/>
            <person name="Guo J."/>
            <person name="He J."/>
            <person name="Jia Z."/>
            <person name="Ren Y."/>
            <person name="Tian G."/>
            <person name="Lu Y."/>
            <person name="Ruan J."/>
            <person name="Qian W."/>
            <person name="Wang M."/>
            <person name="Huang Q."/>
            <person name="Li B."/>
            <person name="Xuan Z."/>
            <person name="Cao J."/>
            <person name="Asan"/>
            <person name="Wu Z."/>
            <person name="Zhang J."/>
            <person name="Cai Q."/>
            <person name="Bai Y."/>
            <person name="Zhao B."/>
            <person name="Han Y."/>
            <person name="Li Y."/>
            <person name="Li X."/>
            <person name="Wang S."/>
            <person name="Shi Q."/>
            <person name="Liu S."/>
            <person name="Cho W.K."/>
            <person name="Kim J.Y."/>
            <person name="Xu Y."/>
            <person name="Heller-Uszynska K."/>
            <person name="Miao H."/>
            <person name="Cheng Z."/>
            <person name="Zhang S."/>
            <person name="Wu J."/>
            <person name="Yang Y."/>
            <person name="Kang H."/>
            <person name="Li M."/>
            <person name="Liang H."/>
            <person name="Ren X."/>
            <person name="Shi Z."/>
            <person name="Wen M."/>
            <person name="Jian M."/>
            <person name="Yang H."/>
            <person name="Zhang G."/>
            <person name="Yang Z."/>
            <person name="Chen R."/>
            <person name="Liu S."/>
            <person name="Li J."/>
            <person name="Ma L."/>
            <person name="Liu H."/>
            <person name="Zhou Y."/>
            <person name="Zhao J."/>
            <person name="Fang X."/>
            <person name="Li G."/>
            <person name="Fang L."/>
            <person name="Li Y."/>
            <person name="Liu D."/>
            <person name="Zheng H."/>
            <person name="Zhang Y."/>
            <person name="Qin N."/>
            <person name="Li Z."/>
            <person name="Yang G."/>
            <person name="Yang S."/>
            <person name="Bolund L."/>
            <person name="Kristiansen K."/>
            <person name="Zheng H."/>
            <person name="Li S."/>
            <person name="Zhang X."/>
            <person name="Yang H."/>
            <person name="Wang J."/>
            <person name="Sun R."/>
            <person name="Zhang B."/>
            <person name="Jiang S."/>
            <person name="Wang J."/>
            <person name="Du Y."/>
            <person name="Li S."/>
        </authorList>
    </citation>
    <scope>NUCLEOTIDE SEQUENCE [LARGE SCALE GENOMIC DNA]</scope>
    <source>
        <strain evidence="8">cv. 9930</strain>
    </source>
</reference>
<dbReference type="eggNOG" id="KOG3017">
    <property type="taxonomic scope" value="Eukaryota"/>
</dbReference>
<dbReference type="SUPFAM" id="SSF55797">
    <property type="entry name" value="PR-1-like"/>
    <property type="match status" value="1"/>
</dbReference>
<dbReference type="Proteomes" id="UP000029981">
    <property type="component" value="Chromosome 7"/>
</dbReference>
<accession>A0A0A0K2D5</accession>
<dbReference type="InterPro" id="IPR035940">
    <property type="entry name" value="CAP_sf"/>
</dbReference>
<dbReference type="GO" id="GO:0005615">
    <property type="term" value="C:extracellular space"/>
    <property type="evidence" value="ECO:0000318"/>
    <property type="project" value="GO_Central"/>
</dbReference>
<evidence type="ECO:0000256" key="3">
    <source>
        <dbReference type="ARBA" id="ARBA00022821"/>
    </source>
</evidence>
<dbReference type="InterPro" id="IPR014044">
    <property type="entry name" value="CAP_dom"/>
</dbReference>
<protein>
    <recommendedName>
        <fullName evidence="6">SCP domain-containing protein</fullName>
    </recommendedName>
</protein>
<dbReference type="Gene3D" id="3.40.33.10">
    <property type="entry name" value="CAP"/>
    <property type="match status" value="1"/>
</dbReference>
<dbReference type="PRINTS" id="PR00837">
    <property type="entry name" value="V5TPXLIKE"/>
</dbReference>
<evidence type="ECO:0000256" key="2">
    <source>
        <dbReference type="ARBA" id="ARBA00022729"/>
    </source>
</evidence>
<keyword evidence="2 5" id="KW-0732">Signal</keyword>
<dbReference type="GO" id="GO:0098542">
    <property type="term" value="P:defense response to other organism"/>
    <property type="evidence" value="ECO:0007669"/>
    <property type="project" value="UniProtKB-ARBA"/>
</dbReference>
<dbReference type="EMBL" id="CM002928">
    <property type="protein sequence ID" value="KGN43835.1"/>
    <property type="molecule type" value="Genomic_DNA"/>
</dbReference>
<name>A0A0A0K2D5_CUCSA</name>